<proteinExistence type="predicted"/>
<dbReference type="EMBL" id="OW240915">
    <property type="protein sequence ID" value="CAH2284582.1"/>
    <property type="molecule type" value="Genomic_DNA"/>
</dbReference>
<dbReference type="Proteomes" id="UP001295444">
    <property type="component" value="Chromosome 04"/>
</dbReference>
<evidence type="ECO:0000313" key="1">
    <source>
        <dbReference type="EMBL" id="CAH2284582.1"/>
    </source>
</evidence>
<gene>
    <name evidence="1" type="ORF">PECUL_23A028211</name>
</gene>
<accession>A0AAD1RZK0</accession>
<feature type="non-terminal residue" evidence="1">
    <location>
        <position position="1"/>
    </location>
</feature>
<reference evidence="1" key="1">
    <citation type="submission" date="2022-03" db="EMBL/GenBank/DDBJ databases">
        <authorList>
            <person name="Alioto T."/>
            <person name="Alioto T."/>
            <person name="Gomez Garrido J."/>
        </authorList>
    </citation>
    <scope>NUCLEOTIDE SEQUENCE</scope>
</reference>
<evidence type="ECO:0000313" key="2">
    <source>
        <dbReference type="Proteomes" id="UP001295444"/>
    </source>
</evidence>
<protein>
    <submittedName>
        <fullName evidence="1">Uncharacterized protein</fullName>
    </submittedName>
</protein>
<organism evidence="1 2">
    <name type="scientific">Pelobates cultripes</name>
    <name type="common">Western spadefoot toad</name>
    <dbReference type="NCBI Taxonomy" id="61616"/>
    <lineage>
        <taxon>Eukaryota</taxon>
        <taxon>Metazoa</taxon>
        <taxon>Chordata</taxon>
        <taxon>Craniata</taxon>
        <taxon>Vertebrata</taxon>
        <taxon>Euteleostomi</taxon>
        <taxon>Amphibia</taxon>
        <taxon>Batrachia</taxon>
        <taxon>Anura</taxon>
        <taxon>Pelobatoidea</taxon>
        <taxon>Pelobatidae</taxon>
        <taxon>Pelobates</taxon>
    </lineage>
</organism>
<sequence>SLQTSAQTGVSDSDSDNYINSLKLEIYRGTIKNRIVRPHLHKCGYEQIAMHYIYTGTVQKKVADLWQTYKRRITHDTT</sequence>
<dbReference type="AlphaFoldDB" id="A0AAD1RZK0"/>
<name>A0AAD1RZK0_PELCU</name>
<keyword evidence="2" id="KW-1185">Reference proteome</keyword>